<name>A0A4Y9SJ16_9BURK</name>
<comment type="caution">
    <text evidence="16">The sequence shown here is derived from an EMBL/GenBank/DDBJ whole genome shotgun (WGS) entry which is preliminary data.</text>
</comment>
<dbReference type="SUPFAM" id="SSF56935">
    <property type="entry name" value="Porins"/>
    <property type="match status" value="1"/>
</dbReference>
<accession>A0A4Y9SJ16</accession>
<evidence type="ECO:0000256" key="2">
    <source>
        <dbReference type="ARBA" id="ARBA00009810"/>
    </source>
</evidence>
<dbReference type="InterPro" id="IPR000531">
    <property type="entry name" value="Beta-barrel_TonB"/>
</dbReference>
<evidence type="ECO:0000313" key="17">
    <source>
        <dbReference type="Proteomes" id="UP000298438"/>
    </source>
</evidence>
<dbReference type="InterPro" id="IPR037066">
    <property type="entry name" value="Plug_dom_sf"/>
</dbReference>
<evidence type="ECO:0000256" key="12">
    <source>
        <dbReference type="RuleBase" id="RU003357"/>
    </source>
</evidence>
<dbReference type="PANTHER" id="PTHR30069:SF29">
    <property type="entry name" value="HEMOGLOBIN AND HEMOGLOBIN-HAPTOGLOBIN-BINDING PROTEIN 1-RELATED"/>
    <property type="match status" value="1"/>
</dbReference>
<dbReference type="Pfam" id="PF00593">
    <property type="entry name" value="TonB_dep_Rec_b-barrel"/>
    <property type="match status" value="1"/>
</dbReference>
<dbReference type="RefSeq" id="WP_135206083.1">
    <property type="nucleotide sequence ID" value="NZ_SPVF01000071.1"/>
</dbReference>
<dbReference type="PROSITE" id="PS52016">
    <property type="entry name" value="TONB_DEPENDENT_REC_3"/>
    <property type="match status" value="1"/>
</dbReference>
<dbReference type="Gene3D" id="2.170.130.10">
    <property type="entry name" value="TonB-dependent receptor, plug domain"/>
    <property type="match status" value="1"/>
</dbReference>
<organism evidence="16 17">
    <name type="scientific">Zemynaea arenosa</name>
    <dbReference type="NCBI Taxonomy" id="2561931"/>
    <lineage>
        <taxon>Bacteria</taxon>
        <taxon>Pseudomonadati</taxon>
        <taxon>Pseudomonadota</taxon>
        <taxon>Betaproteobacteria</taxon>
        <taxon>Burkholderiales</taxon>
        <taxon>Oxalobacteraceae</taxon>
        <taxon>Telluria group</taxon>
        <taxon>Zemynaea</taxon>
    </lineage>
</organism>
<evidence type="ECO:0000313" key="16">
    <source>
        <dbReference type="EMBL" id="TFW25972.1"/>
    </source>
</evidence>
<keyword evidence="6 13" id="KW-0732">Signal</keyword>
<dbReference type="EMBL" id="SPVF01000071">
    <property type="protein sequence ID" value="TFW25972.1"/>
    <property type="molecule type" value="Genomic_DNA"/>
</dbReference>
<evidence type="ECO:0000256" key="4">
    <source>
        <dbReference type="ARBA" id="ARBA00022452"/>
    </source>
</evidence>
<evidence type="ECO:0000256" key="5">
    <source>
        <dbReference type="ARBA" id="ARBA00022692"/>
    </source>
</evidence>
<feature type="domain" description="TonB-dependent receptor-like beta-barrel" evidence="14">
    <location>
        <begin position="260"/>
        <end position="657"/>
    </location>
</feature>
<dbReference type="InterPro" id="IPR012910">
    <property type="entry name" value="Plug_dom"/>
</dbReference>
<comment type="subcellular location">
    <subcellularLocation>
        <location evidence="1 11">Cell outer membrane</location>
        <topology evidence="1 11">Multi-pass membrane protein</topology>
    </subcellularLocation>
</comment>
<dbReference type="GO" id="GO:0009279">
    <property type="term" value="C:cell outer membrane"/>
    <property type="evidence" value="ECO:0007669"/>
    <property type="project" value="UniProtKB-SubCell"/>
</dbReference>
<keyword evidence="3 11" id="KW-0813">Transport</keyword>
<evidence type="ECO:0000256" key="11">
    <source>
        <dbReference type="PROSITE-ProRule" id="PRU01360"/>
    </source>
</evidence>
<gene>
    <name evidence="16" type="ORF">E4L96_04775</name>
</gene>
<reference evidence="16 17" key="1">
    <citation type="submission" date="2019-03" db="EMBL/GenBank/DDBJ databases">
        <title>Draft Genome Sequence of Massilia arenosa sp. nov., a Novel Massilia Species Isolated from a Sandy-loam Maize Soil.</title>
        <authorList>
            <person name="Raths R."/>
            <person name="Peta V."/>
            <person name="Bucking H."/>
        </authorList>
    </citation>
    <scope>NUCLEOTIDE SEQUENCE [LARGE SCALE GENOMIC DNA]</scope>
    <source>
        <strain evidence="16 17">MC02</strain>
    </source>
</reference>
<evidence type="ECO:0000256" key="6">
    <source>
        <dbReference type="ARBA" id="ARBA00022729"/>
    </source>
</evidence>
<sequence length="690" mass="74972">MPPTHQTSPRALRLRALSFSLALLGGTAQAADDPPRDLTALPFESLVGLEVYSASRFAQRASDAPSTVIVIGASEIRAYGWRTLADVARSVRGLNVNYDRNYSYLGERGFLRPGDYNTRFLLQIDGMRVNDVVYDQAPIGGEFPLDLELIERIEFVPGPGSSVYGSNAFFGIINVVTRRPGVVAGTQAALAAGQAGYRRAQASTGWDDAGGGRWLLSASTTRSTGRDLYFPEFDTPDQNHGVAQGLDHESVKHLYASATYGGLHLTALAAERIKGIPTAAWEQPFNDGRTRTRDAQVQLDLTWNTAVATGVRLDLHAFAARATSNASYVYDSSATLNHDSTVSQWAGLELKAIVRRYPGHKLVTGVDLQRDARMLQQNYDTDPQALYLDDRRQGSRAGVYLQDEWTLRPGLLLNAGLRHDRHSGASGVTSPRVALIAQPSEATTVKLISGTAYRAPNSYEKYYQYIGEGGQLANPALGRERIRSHELALVHEFGDAARLTATVFRNRVDGLITQLIDPQEGLPRFFNVGSASVRGVGLEYEHHFGSGASLRASASRFDASDEIQWPAPARQGSRTPAMRVLPGTQADASQVNSPSTLAKFNAQLPAWRDWRAGLEAQYVGPRRALAGVAGGFTVINLNLVSASLGHGTEVALTATNLLDRRYADPASFEHRQSAIPQDGRTLSVRMAHSF</sequence>
<keyword evidence="5 11" id="KW-0812">Transmembrane</keyword>
<feature type="chain" id="PRO_5021376592" evidence="13">
    <location>
        <begin position="31"/>
        <end position="690"/>
    </location>
</feature>
<keyword evidence="17" id="KW-1185">Reference proteome</keyword>
<keyword evidence="10 11" id="KW-0998">Cell outer membrane</keyword>
<dbReference type="Gene3D" id="2.40.170.20">
    <property type="entry name" value="TonB-dependent receptor, beta-barrel domain"/>
    <property type="match status" value="1"/>
</dbReference>
<dbReference type="InterPro" id="IPR039426">
    <property type="entry name" value="TonB-dep_rcpt-like"/>
</dbReference>
<dbReference type="OrthoDB" id="183532at2"/>
<evidence type="ECO:0000256" key="3">
    <source>
        <dbReference type="ARBA" id="ARBA00022448"/>
    </source>
</evidence>
<keyword evidence="7 12" id="KW-0798">TonB box</keyword>
<feature type="domain" description="TonB-dependent receptor plug" evidence="15">
    <location>
        <begin position="61"/>
        <end position="171"/>
    </location>
</feature>
<keyword evidence="4 11" id="KW-1134">Transmembrane beta strand</keyword>
<comment type="similarity">
    <text evidence="2 11 12">Belongs to the TonB-dependent receptor family.</text>
</comment>
<evidence type="ECO:0000259" key="14">
    <source>
        <dbReference type="Pfam" id="PF00593"/>
    </source>
</evidence>
<evidence type="ECO:0000256" key="1">
    <source>
        <dbReference type="ARBA" id="ARBA00004571"/>
    </source>
</evidence>
<keyword evidence="8 11" id="KW-0472">Membrane</keyword>
<keyword evidence="9 16" id="KW-0675">Receptor</keyword>
<proteinExistence type="inferred from homology"/>
<dbReference type="GO" id="GO:0015344">
    <property type="term" value="F:siderophore uptake transmembrane transporter activity"/>
    <property type="evidence" value="ECO:0007669"/>
    <property type="project" value="TreeGrafter"/>
</dbReference>
<evidence type="ECO:0000256" key="8">
    <source>
        <dbReference type="ARBA" id="ARBA00023136"/>
    </source>
</evidence>
<dbReference type="InterPro" id="IPR036942">
    <property type="entry name" value="Beta-barrel_TonB_sf"/>
</dbReference>
<dbReference type="Proteomes" id="UP000298438">
    <property type="component" value="Unassembled WGS sequence"/>
</dbReference>
<feature type="signal peptide" evidence="13">
    <location>
        <begin position="1"/>
        <end position="30"/>
    </location>
</feature>
<evidence type="ECO:0000259" key="15">
    <source>
        <dbReference type="Pfam" id="PF07715"/>
    </source>
</evidence>
<dbReference type="PANTHER" id="PTHR30069">
    <property type="entry name" value="TONB-DEPENDENT OUTER MEMBRANE RECEPTOR"/>
    <property type="match status" value="1"/>
</dbReference>
<evidence type="ECO:0000256" key="13">
    <source>
        <dbReference type="SAM" id="SignalP"/>
    </source>
</evidence>
<evidence type="ECO:0000256" key="9">
    <source>
        <dbReference type="ARBA" id="ARBA00023170"/>
    </source>
</evidence>
<dbReference type="AlphaFoldDB" id="A0A4Y9SJ16"/>
<dbReference type="GO" id="GO:0044718">
    <property type="term" value="P:siderophore transmembrane transport"/>
    <property type="evidence" value="ECO:0007669"/>
    <property type="project" value="TreeGrafter"/>
</dbReference>
<dbReference type="Pfam" id="PF07715">
    <property type="entry name" value="Plug"/>
    <property type="match status" value="1"/>
</dbReference>
<evidence type="ECO:0000256" key="7">
    <source>
        <dbReference type="ARBA" id="ARBA00023077"/>
    </source>
</evidence>
<evidence type="ECO:0000256" key="10">
    <source>
        <dbReference type="ARBA" id="ARBA00023237"/>
    </source>
</evidence>
<protein>
    <submittedName>
        <fullName evidence="16">TonB-dependent receptor</fullName>
    </submittedName>
</protein>